<accession>A0A8R1DFR6</accession>
<keyword evidence="3 5" id="KW-1133">Transmembrane helix</keyword>
<dbReference type="Gene3D" id="1.20.1250.20">
    <property type="entry name" value="MFS general substrate transporter like domains"/>
    <property type="match status" value="1"/>
</dbReference>
<dbReference type="PROSITE" id="PS50850">
    <property type="entry name" value="MFS"/>
    <property type="match status" value="1"/>
</dbReference>
<dbReference type="FunFam" id="1.20.1250.20:FF:000705">
    <property type="entry name" value="Organic cation transporter 1"/>
    <property type="match status" value="1"/>
</dbReference>
<feature type="transmembrane region" description="Helical" evidence="5">
    <location>
        <begin position="391"/>
        <end position="414"/>
    </location>
</feature>
<dbReference type="PANTHER" id="PTHR24064">
    <property type="entry name" value="SOLUTE CARRIER FAMILY 22 MEMBER"/>
    <property type="match status" value="1"/>
</dbReference>
<dbReference type="InterPro" id="IPR005828">
    <property type="entry name" value="MFS_sugar_transport-like"/>
</dbReference>
<dbReference type="InterPro" id="IPR036259">
    <property type="entry name" value="MFS_trans_sf"/>
</dbReference>
<keyword evidence="4 5" id="KW-0472">Membrane</keyword>
<evidence type="ECO:0000256" key="5">
    <source>
        <dbReference type="SAM" id="Phobius"/>
    </source>
</evidence>
<dbReference type="AlphaFoldDB" id="A0A8R1DFR6"/>
<dbReference type="Proteomes" id="UP000005237">
    <property type="component" value="Unassembled WGS sequence"/>
</dbReference>
<reference evidence="9" key="1">
    <citation type="submission" date="2010-08" db="EMBL/GenBank/DDBJ databases">
        <authorList>
            <consortium name="Caenorhabditis japonica Sequencing Consortium"/>
            <person name="Wilson R.K."/>
        </authorList>
    </citation>
    <scope>NUCLEOTIDE SEQUENCE [LARGE SCALE GENOMIC DNA]</scope>
    <source>
        <strain evidence="9">DF5081</strain>
    </source>
</reference>
<feature type="chain" id="PRO_5035832081" evidence="6">
    <location>
        <begin position="25"/>
        <end position="728"/>
    </location>
</feature>
<dbReference type="InterPro" id="IPR020846">
    <property type="entry name" value="MFS_dom"/>
</dbReference>
<evidence type="ECO:0000256" key="6">
    <source>
        <dbReference type="SAM" id="SignalP"/>
    </source>
</evidence>
<dbReference type="EnsemblMetazoa" id="CJA01393.1">
    <property type="protein sequence ID" value="CJA01393.1"/>
    <property type="gene ID" value="WBGene00120597"/>
</dbReference>
<feature type="transmembrane region" description="Helical" evidence="5">
    <location>
        <begin position="420"/>
        <end position="438"/>
    </location>
</feature>
<dbReference type="SUPFAM" id="SSF103473">
    <property type="entry name" value="MFS general substrate transporter"/>
    <property type="match status" value="1"/>
</dbReference>
<dbReference type="GO" id="GO:0022857">
    <property type="term" value="F:transmembrane transporter activity"/>
    <property type="evidence" value="ECO:0007669"/>
    <property type="project" value="InterPro"/>
</dbReference>
<feature type="transmembrane region" description="Helical" evidence="5">
    <location>
        <begin position="510"/>
        <end position="527"/>
    </location>
</feature>
<name>A0A8R1DFR6_CAEJA</name>
<feature type="transmembrane region" description="Helical" evidence="5">
    <location>
        <begin position="334"/>
        <end position="352"/>
    </location>
</feature>
<feature type="transmembrane region" description="Helical" evidence="5">
    <location>
        <begin position="358"/>
        <end position="379"/>
    </location>
</feature>
<dbReference type="CDD" id="cd17317">
    <property type="entry name" value="MFS_SLC22"/>
    <property type="match status" value="1"/>
</dbReference>
<reference evidence="8" key="2">
    <citation type="submission" date="2022-06" db="UniProtKB">
        <authorList>
            <consortium name="EnsemblMetazoa"/>
        </authorList>
    </citation>
    <scope>IDENTIFICATION</scope>
    <source>
        <strain evidence="8">DF5081</strain>
    </source>
</reference>
<evidence type="ECO:0000256" key="1">
    <source>
        <dbReference type="ARBA" id="ARBA00004141"/>
    </source>
</evidence>
<proteinExistence type="predicted"/>
<evidence type="ECO:0000256" key="3">
    <source>
        <dbReference type="ARBA" id="ARBA00022989"/>
    </source>
</evidence>
<dbReference type="GO" id="GO:0016020">
    <property type="term" value="C:membrane"/>
    <property type="evidence" value="ECO:0007669"/>
    <property type="project" value="UniProtKB-SubCell"/>
</dbReference>
<evidence type="ECO:0000256" key="2">
    <source>
        <dbReference type="ARBA" id="ARBA00022692"/>
    </source>
</evidence>
<feature type="transmembrane region" description="Helical" evidence="5">
    <location>
        <begin position="539"/>
        <end position="560"/>
    </location>
</feature>
<keyword evidence="6" id="KW-0732">Signal</keyword>
<keyword evidence="9" id="KW-1185">Reference proteome</keyword>
<evidence type="ECO:0000313" key="9">
    <source>
        <dbReference type="Proteomes" id="UP000005237"/>
    </source>
</evidence>
<evidence type="ECO:0000259" key="7">
    <source>
        <dbReference type="PROSITE" id="PS50850"/>
    </source>
</evidence>
<feature type="transmembrane region" description="Helical" evidence="5">
    <location>
        <begin position="623"/>
        <end position="643"/>
    </location>
</feature>
<dbReference type="Pfam" id="PF00083">
    <property type="entry name" value="Sugar_tr"/>
    <property type="match status" value="1"/>
</dbReference>
<sequence>MESNPLFSLLLHILFLLILRPANGLRPRGIGLIRLPFGVSDHRSGPYLPNLYIAGNKLYHKTQPVPDVSLPGQEKHFSGHAQLNPFTHMAAVGTNNDFGDSWGAGYALQGVNFLDLNLRKNYRQYADLPHLFTDGQHQPFQNSFIVGAEVDSSKFTSHAVAIDIPLPGINEIFDFQEETLEKHDEELTDIYHTRMNFPIPTTNQRFPFKAHFFERENDIDLNFAHVIPNLNLHNIDRDKKILSCKQYNETQIDVFRAFTSAPVDTYSDRIELVPCQNGWDYDNSTYLDSLVTEFNLVCEKQSWVEISTTSFYVGSFIGNCLFGYIADKFGRRRSFFVILLVLVTCGTANSFAPDIECFIVLRFFTGLAFPALFQIPFIICMEFMGNSGRIFSGLMISLFFGAAMALLGVVAMFIRRWRQLTFFCNAPFAVLFCYYFFLPESPRWSVSVGRWAQAKAQLKKIAKMNGREDVDVDELVDSMRNHQNAAEEEETKRSHNVTDLFKTPNLRKKTVIVTYIWVMNAIIYNGLTLNVSNLPVDDYWSFIINGAVELPGYFVVWPLLQCAGRRWTLAATMIVCGIGCVSAMFVPDGYPWLVATASFIGKFGVGSGFAVIYIFAGELYPTVVRAIGMGMSSMVAGSGLLLAPHIVKLGQIMKILPLLIMGLMALSAGILTFLLPETLGAPLPMTIEDAENFGKAPGPDSGIFAQAAKKRESQPLLEPHMGRQKTSL</sequence>
<feature type="transmembrane region" description="Helical" evidence="5">
    <location>
        <begin position="567"/>
        <end position="586"/>
    </location>
</feature>
<organism evidence="8 9">
    <name type="scientific">Caenorhabditis japonica</name>
    <dbReference type="NCBI Taxonomy" id="281687"/>
    <lineage>
        <taxon>Eukaryota</taxon>
        <taxon>Metazoa</taxon>
        <taxon>Ecdysozoa</taxon>
        <taxon>Nematoda</taxon>
        <taxon>Chromadorea</taxon>
        <taxon>Rhabditida</taxon>
        <taxon>Rhabditina</taxon>
        <taxon>Rhabditomorpha</taxon>
        <taxon>Rhabditoidea</taxon>
        <taxon>Rhabditidae</taxon>
        <taxon>Peloderinae</taxon>
        <taxon>Caenorhabditis</taxon>
    </lineage>
</organism>
<feature type="transmembrane region" description="Helical" evidence="5">
    <location>
        <begin position="655"/>
        <end position="675"/>
    </location>
</feature>
<comment type="subcellular location">
    <subcellularLocation>
        <location evidence="1">Membrane</location>
        <topology evidence="1">Multi-pass membrane protein</topology>
    </subcellularLocation>
</comment>
<evidence type="ECO:0000313" key="8">
    <source>
        <dbReference type="EnsemblMetazoa" id="CJA01393.1"/>
    </source>
</evidence>
<protein>
    <submittedName>
        <fullName evidence="8">MFS domain-containing protein</fullName>
    </submittedName>
</protein>
<feature type="transmembrane region" description="Helical" evidence="5">
    <location>
        <begin position="592"/>
        <end position="616"/>
    </location>
</feature>
<feature type="signal peptide" evidence="6">
    <location>
        <begin position="1"/>
        <end position="24"/>
    </location>
</feature>
<evidence type="ECO:0000256" key="4">
    <source>
        <dbReference type="ARBA" id="ARBA00023136"/>
    </source>
</evidence>
<feature type="domain" description="Major facilitator superfamily (MFS) profile" evidence="7">
    <location>
        <begin position="253"/>
        <end position="679"/>
    </location>
</feature>
<keyword evidence="2 5" id="KW-0812">Transmembrane</keyword>